<organism evidence="4 5">
    <name type="scientific">Mucilaginibacter ximonensis</name>
    <dbReference type="NCBI Taxonomy" id="538021"/>
    <lineage>
        <taxon>Bacteria</taxon>
        <taxon>Pseudomonadati</taxon>
        <taxon>Bacteroidota</taxon>
        <taxon>Sphingobacteriia</taxon>
        <taxon>Sphingobacteriales</taxon>
        <taxon>Sphingobacteriaceae</taxon>
        <taxon>Mucilaginibacter</taxon>
    </lineage>
</organism>
<evidence type="ECO:0000256" key="3">
    <source>
        <dbReference type="SAM" id="SignalP"/>
    </source>
</evidence>
<keyword evidence="3" id="KW-0732">Signal</keyword>
<accession>A0ABW5YAN1</accession>
<dbReference type="PRINTS" id="PR00501">
    <property type="entry name" value="KELCHREPEAT"/>
</dbReference>
<dbReference type="Gene3D" id="2.120.10.80">
    <property type="entry name" value="Kelch-type beta propeller"/>
    <property type="match status" value="2"/>
</dbReference>
<evidence type="ECO:0000256" key="1">
    <source>
        <dbReference type="ARBA" id="ARBA00022441"/>
    </source>
</evidence>
<proteinExistence type="predicted"/>
<keyword evidence="1" id="KW-0880">Kelch repeat</keyword>
<keyword evidence="5" id="KW-1185">Reference proteome</keyword>
<dbReference type="PANTHER" id="PTHR45632">
    <property type="entry name" value="LD33804P"/>
    <property type="match status" value="1"/>
</dbReference>
<dbReference type="Pfam" id="PF24681">
    <property type="entry name" value="Kelch_KLHDC2_KLHL20_DRC7"/>
    <property type="match status" value="1"/>
</dbReference>
<keyword evidence="2" id="KW-0677">Repeat</keyword>
<evidence type="ECO:0000256" key="2">
    <source>
        <dbReference type="ARBA" id="ARBA00022737"/>
    </source>
</evidence>
<dbReference type="Proteomes" id="UP001597557">
    <property type="component" value="Unassembled WGS sequence"/>
</dbReference>
<comment type="caution">
    <text evidence="4">The sequence shown here is derived from an EMBL/GenBank/DDBJ whole genome shotgun (WGS) entry which is preliminary data.</text>
</comment>
<feature type="signal peptide" evidence="3">
    <location>
        <begin position="1"/>
        <end position="19"/>
    </location>
</feature>
<dbReference type="SMART" id="SM00612">
    <property type="entry name" value="Kelch"/>
    <property type="match status" value="5"/>
</dbReference>
<dbReference type="PANTHER" id="PTHR45632:SF3">
    <property type="entry name" value="KELCH-LIKE PROTEIN 32"/>
    <property type="match status" value="1"/>
</dbReference>
<name>A0ABW5YAN1_9SPHI</name>
<dbReference type="RefSeq" id="WP_377184134.1">
    <property type="nucleotide sequence ID" value="NZ_JBHUPD010000002.1"/>
</dbReference>
<gene>
    <name evidence="4" type="ORF">ACFS5N_08200</name>
</gene>
<dbReference type="InterPro" id="IPR015915">
    <property type="entry name" value="Kelch-typ_b-propeller"/>
</dbReference>
<reference evidence="5" key="1">
    <citation type="journal article" date="2019" name="Int. J. Syst. Evol. Microbiol.">
        <title>The Global Catalogue of Microorganisms (GCM) 10K type strain sequencing project: providing services to taxonomists for standard genome sequencing and annotation.</title>
        <authorList>
            <consortium name="The Broad Institute Genomics Platform"/>
            <consortium name="The Broad Institute Genome Sequencing Center for Infectious Disease"/>
            <person name="Wu L."/>
            <person name="Ma J."/>
        </authorList>
    </citation>
    <scope>NUCLEOTIDE SEQUENCE [LARGE SCALE GENOMIC DNA]</scope>
    <source>
        <strain evidence="5">KCTC 22437</strain>
    </source>
</reference>
<dbReference type="SUPFAM" id="SSF117281">
    <property type="entry name" value="Kelch motif"/>
    <property type="match status" value="2"/>
</dbReference>
<evidence type="ECO:0000313" key="4">
    <source>
        <dbReference type="EMBL" id="MFD2872444.1"/>
    </source>
</evidence>
<evidence type="ECO:0000313" key="5">
    <source>
        <dbReference type="Proteomes" id="UP001597557"/>
    </source>
</evidence>
<dbReference type="Pfam" id="PF01344">
    <property type="entry name" value="Kelch_1"/>
    <property type="match status" value="1"/>
</dbReference>
<dbReference type="EMBL" id="JBHUPD010000002">
    <property type="protein sequence ID" value="MFD2872444.1"/>
    <property type="molecule type" value="Genomic_DNA"/>
</dbReference>
<sequence length="329" mass="35850">MKKLMIALPLLLITLAAFYRMDNGQWALVTSTNTPPSRNECGFAAVDGKLYLVGGDATAQPVEIYDPSTSSWTKGATAPSIMHHFQAVDFGDKVYVLDAFSDRNYPNQVPLANAYAYDTKTDNWQQLAGLPEGRRRGGAGAAVYKGKLYLVCGILHGHHDGTNGLFDEYDPKTNSWKSLPDAPHIRDHSMAVVVNDKLYAVGGRNTSLHDPNNFMSFFDKVVLDVDCYNFKTGKWSTLAAKLPKGTGGGNCVNLDGKIFYIGGERATATTPNGPQKDVYYIDPETDTEWKAAPSLNKPRNGVGAAVYNHQIYIAGGASGDIGLERFGWK</sequence>
<feature type="chain" id="PRO_5045262099" evidence="3">
    <location>
        <begin position="20"/>
        <end position="329"/>
    </location>
</feature>
<dbReference type="InterPro" id="IPR006652">
    <property type="entry name" value="Kelch_1"/>
</dbReference>
<protein>
    <submittedName>
        <fullName evidence="4">Kelch repeat-containing protein</fullName>
    </submittedName>
</protein>